<dbReference type="EMBL" id="PP885733">
    <property type="protein sequence ID" value="XCN28348.1"/>
    <property type="molecule type" value="Genomic_DNA"/>
</dbReference>
<sequence>MELVAIAGMESIQQEFDNAYNLAAGFESIVAAGPSGSVDGFESTYASTVFTLNGISFDGQEGFLDSIKKGARKVYEWIKELIKTIRGWFTGSSKKEYDEAKKMIVEDLVLVKRVKELRDQGIDAHIKYDKDEGVMRIIKRMPPEVKKAVNEEIKKVDIPDVTTPEQLEEKITGTVVNDIASKVAGMIRSLNTRAAEVKRIDPDGSARDLLGIDHEWSFIVDSARNAEAHWTRENQTAFPKRAKAMVERSEEAQKELAKAVVALDHLNEKYKGHEHTDEGRQLSRCVAIVKLLTEIAAIYRDTIVSINSLSQKAIKGVEEGIIKDALRAAIANTDGATEEYIRQLMEAM</sequence>
<evidence type="ECO:0000313" key="1">
    <source>
        <dbReference type="EMBL" id="XCN28348.1"/>
    </source>
</evidence>
<evidence type="ECO:0008006" key="2">
    <source>
        <dbReference type="Google" id="ProtNLM"/>
    </source>
</evidence>
<reference evidence="1" key="1">
    <citation type="submission" date="2024-06" db="EMBL/GenBank/DDBJ databases">
        <authorList>
            <person name="Gannavaram S."/>
            <person name="Nemani S."/>
            <person name="Datta M."/>
            <person name="Picchiottino A."/>
            <person name="Mereddy A."/>
            <person name="Gannavaram N."/>
            <person name="Honeycutt C."/>
            <person name="Tran D."/>
            <person name="Choi K."/>
            <person name="Srinivasan K."/>
            <person name="Johnson A."/>
        </authorList>
    </citation>
    <scope>NUCLEOTIDE SEQUENCE</scope>
</reference>
<organism evidence="1">
    <name type="scientific">Pantoea phage Survivor</name>
    <dbReference type="NCBI Taxonomy" id="3232176"/>
    <lineage>
        <taxon>Viruses</taxon>
        <taxon>Duplodnaviria</taxon>
        <taxon>Heunggongvirae</taxon>
        <taxon>Uroviricota</taxon>
        <taxon>Caudoviricetes</taxon>
    </lineage>
</organism>
<accession>A0AAU8L166</accession>
<protein>
    <recommendedName>
        <fullName evidence="2">Virion structural protein</fullName>
    </recommendedName>
</protein>
<proteinExistence type="predicted"/>
<name>A0AAU8L166_9CAUD</name>